<dbReference type="SUPFAM" id="SSF56300">
    <property type="entry name" value="Metallo-dependent phosphatases"/>
    <property type="match status" value="1"/>
</dbReference>
<evidence type="ECO:0000313" key="3">
    <source>
        <dbReference type="EMBL" id="KKP59654.1"/>
    </source>
</evidence>
<feature type="transmembrane region" description="Helical" evidence="1">
    <location>
        <begin position="21"/>
        <end position="42"/>
    </location>
</feature>
<gene>
    <name evidence="3" type="ORF">UR53_C0001G0154</name>
</gene>
<dbReference type="CDD" id="cd07385">
    <property type="entry name" value="MPP_YkuE_C"/>
    <property type="match status" value="1"/>
</dbReference>
<sequence length="304" mass="34236">MLFIINRDKTNPVVFFGKHKILAWGIIGILSLGVLIGTYTRFVEPNIININNQTIKINKLEQPLKIAFIADIQIGNHKKSSWMEKIVKKIETIKPDLIIWGGDLIDNEGNTEDESQYLEPISKLVGRYPMYYIMGNHEYGIGNKTKRNDARQTGDRSAELTARMKKIGVPLLRNQLACHKIKNQTICLFGTDDIWSKPINFDELKNWPASTPIIFLTHNPDGITLWPNEIQKPDFVLSGHTHGGQIWLPGYGPLGRAGVDLGSKYYKGLNYYKNIPIFTSVGIGESGGPVRLFVPPEIAVIKLQ</sequence>
<protein>
    <submittedName>
        <fullName evidence="3">Phosphoesterase</fullName>
    </submittedName>
</protein>
<dbReference type="Proteomes" id="UP000034927">
    <property type="component" value="Unassembled WGS sequence"/>
</dbReference>
<dbReference type="Pfam" id="PF00149">
    <property type="entry name" value="Metallophos"/>
    <property type="match status" value="1"/>
</dbReference>
<evidence type="ECO:0000256" key="1">
    <source>
        <dbReference type="SAM" id="Phobius"/>
    </source>
</evidence>
<evidence type="ECO:0000313" key="4">
    <source>
        <dbReference type="Proteomes" id="UP000034927"/>
    </source>
</evidence>
<keyword evidence="1" id="KW-0472">Membrane</keyword>
<dbReference type="EMBL" id="LBPO01000001">
    <property type="protein sequence ID" value="KKP59654.1"/>
    <property type="molecule type" value="Genomic_DNA"/>
</dbReference>
<proteinExistence type="predicted"/>
<organism evidence="3 4">
    <name type="scientific">Candidatus Magasanikbacteria bacterium GW2011_GWC2_34_16</name>
    <dbReference type="NCBI Taxonomy" id="1619045"/>
    <lineage>
        <taxon>Bacteria</taxon>
        <taxon>Candidatus Magasanikiibacteriota</taxon>
    </lineage>
</organism>
<feature type="domain" description="Calcineurin-like phosphoesterase" evidence="2">
    <location>
        <begin position="64"/>
        <end position="243"/>
    </location>
</feature>
<dbReference type="GO" id="GO:0016787">
    <property type="term" value="F:hydrolase activity"/>
    <property type="evidence" value="ECO:0007669"/>
    <property type="project" value="InterPro"/>
</dbReference>
<dbReference type="PANTHER" id="PTHR31302">
    <property type="entry name" value="TRANSMEMBRANE PROTEIN WITH METALLOPHOSPHOESTERASE DOMAIN-RELATED"/>
    <property type="match status" value="1"/>
</dbReference>
<keyword evidence="1" id="KW-1133">Transmembrane helix</keyword>
<dbReference type="PANTHER" id="PTHR31302:SF0">
    <property type="entry name" value="TRANSMEMBRANE PROTEIN WITH METALLOPHOSPHOESTERASE DOMAIN"/>
    <property type="match status" value="1"/>
</dbReference>
<evidence type="ECO:0000259" key="2">
    <source>
        <dbReference type="Pfam" id="PF00149"/>
    </source>
</evidence>
<dbReference type="InterPro" id="IPR051158">
    <property type="entry name" value="Metallophosphoesterase_sf"/>
</dbReference>
<reference evidence="3 4" key="1">
    <citation type="journal article" date="2015" name="Nature">
        <title>rRNA introns, odd ribosomes, and small enigmatic genomes across a large radiation of phyla.</title>
        <authorList>
            <person name="Brown C.T."/>
            <person name="Hug L.A."/>
            <person name="Thomas B.C."/>
            <person name="Sharon I."/>
            <person name="Castelle C.J."/>
            <person name="Singh A."/>
            <person name="Wilkins M.J."/>
            <person name="Williams K.H."/>
            <person name="Banfield J.F."/>
        </authorList>
    </citation>
    <scope>NUCLEOTIDE SEQUENCE [LARGE SCALE GENOMIC DNA]</scope>
</reference>
<name>A0A0G0ARZ6_9BACT</name>
<comment type="caution">
    <text evidence="3">The sequence shown here is derived from an EMBL/GenBank/DDBJ whole genome shotgun (WGS) entry which is preliminary data.</text>
</comment>
<dbReference type="Gene3D" id="3.60.21.10">
    <property type="match status" value="1"/>
</dbReference>
<accession>A0A0G0ARZ6</accession>
<dbReference type="AlphaFoldDB" id="A0A0G0ARZ6"/>
<dbReference type="InterPro" id="IPR029052">
    <property type="entry name" value="Metallo-depent_PP-like"/>
</dbReference>
<dbReference type="InterPro" id="IPR004843">
    <property type="entry name" value="Calcineurin-like_PHP"/>
</dbReference>
<keyword evidence="1" id="KW-0812">Transmembrane</keyword>